<sequence length="168" mass="19395">MEDIPENSIWIQSSKWNTKIRSKKSGLVLAFAQMKESLPNIGYALKYHPIIDYRNALSAACKTITAPYLENIVEHFRQRAIYYLKFNLRQIHEWLKTTAETIWSEAHLFGLTVVPCLILTTKPEYSKFVSLSEKMIVTSTMVNISSSPDSFISILGFILTYVERIRNK</sequence>
<proteinExistence type="predicted"/>
<reference evidence="2" key="1">
    <citation type="submission" date="2015-06" db="EMBL/GenBank/DDBJ databases">
        <title>Expansion of signal transduction pathways in fungi by whole-genome duplication.</title>
        <authorList>
            <consortium name="DOE Joint Genome Institute"/>
            <person name="Corrochano L.M."/>
            <person name="Kuo A."/>
            <person name="Marcet-Houben M."/>
            <person name="Polaino S."/>
            <person name="Salamov A."/>
            <person name="Villalobos J.M."/>
            <person name="Alvarez M.I."/>
            <person name="Avalos J."/>
            <person name="Benito E.P."/>
            <person name="Benoit I."/>
            <person name="Burger G."/>
            <person name="Camino L.P."/>
            <person name="Canovas D."/>
            <person name="Cerda-Olmedo E."/>
            <person name="Cheng J.-F."/>
            <person name="Dominguez A."/>
            <person name="Elias M."/>
            <person name="Eslava A.P."/>
            <person name="Glaser F."/>
            <person name="Grimwood J."/>
            <person name="Gutierrez G."/>
            <person name="Heitman J."/>
            <person name="Henrissat B."/>
            <person name="Iturriaga E.A."/>
            <person name="Lang B.F."/>
            <person name="Lavin J.L."/>
            <person name="Lee S."/>
            <person name="Li W."/>
            <person name="Lindquist E."/>
            <person name="Lopez-Garcia S."/>
            <person name="Luque E.M."/>
            <person name="Marcos A.T."/>
            <person name="Martin J."/>
            <person name="McCluskey K."/>
            <person name="Medina H.R."/>
            <person name="Miralles-Duran A."/>
            <person name="Miyazaki A."/>
            <person name="Munoz-Torres E."/>
            <person name="Oguiza J.A."/>
            <person name="Ohm R."/>
            <person name="Olmedo M."/>
            <person name="Orejas M."/>
            <person name="Ortiz-Castellanos L."/>
            <person name="Pisabarro A.G."/>
            <person name="Rodriguez-Romero J."/>
            <person name="Ruiz-Herrera J."/>
            <person name="Ruiz-Vazquez R."/>
            <person name="Sanz C."/>
            <person name="Schackwitz W."/>
            <person name="Schmutz J."/>
            <person name="Shahriari M."/>
            <person name="Shelest E."/>
            <person name="Silva-Franco F."/>
            <person name="Soanes D."/>
            <person name="Syed K."/>
            <person name="Tagua V.G."/>
            <person name="Talbot N.J."/>
            <person name="Thon M."/>
            <person name="De vries R.P."/>
            <person name="Wiebenga A."/>
            <person name="Yadav J.S."/>
            <person name="Braun E.L."/>
            <person name="Baker S."/>
            <person name="Garre V."/>
            <person name="Horwitz B."/>
            <person name="Torres-Martinez S."/>
            <person name="Idnurm A."/>
            <person name="Herrera-Estrella A."/>
            <person name="Gabaldon T."/>
            <person name="Grigoriev I.V."/>
        </authorList>
    </citation>
    <scope>NUCLEOTIDE SEQUENCE [LARGE SCALE GENOMIC DNA]</scope>
    <source>
        <strain evidence="2">NRRL 1555(-)</strain>
    </source>
</reference>
<protein>
    <submittedName>
        <fullName evidence="1">Uncharacterized protein</fullName>
    </submittedName>
</protein>
<dbReference type="AlphaFoldDB" id="A0A163AJZ3"/>
<dbReference type="RefSeq" id="XP_018292031.1">
    <property type="nucleotide sequence ID" value="XM_018435863.1"/>
</dbReference>
<accession>A0A163AJZ3</accession>
<dbReference type="EMBL" id="KV440980">
    <property type="protein sequence ID" value="OAD73991.1"/>
    <property type="molecule type" value="Genomic_DNA"/>
</dbReference>
<organism evidence="1 2">
    <name type="scientific">Phycomyces blakesleeanus (strain ATCC 8743b / DSM 1359 / FGSC 10004 / NBRC 33097 / NRRL 1555)</name>
    <dbReference type="NCBI Taxonomy" id="763407"/>
    <lineage>
        <taxon>Eukaryota</taxon>
        <taxon>Fungi</taxon>
        <taxon>Fungi incertae sedis</taxon>
        <taxon>Mucoromycota</taxon>
        <taxon>Mucoromycotina</taxon>
        <taxon>Mucoromycetes</taxon>
        <taxon>Mucorales</taxon>
        <taxon>Phycomycetaceae</taxon>
        <taxon>Phycomyces</taxon>
    </lineage>
</organism>
<dbReference type="OrthoDB" id="2285535at2759"/>
<evidence type="ECO:0000313" key="1">
    <source>
        <dbReference type="EMBL" id="OAD73991.1"/>
    </source>
</evidence>
<dbReference type="Proteomes" id="UP000077315">
    <property type="component" value="Unassembled WGS sequence"/>
</dbReference>
<dbReference type="GeneID" id="28996769"/>
<keyword evidence="2" id="KW-1185">Reference proteome</keyword>
<dbReference type="VEuPathDB" id="FungiDB:PHYBLDRAFT_168401"/>
<name>A0A163AJZ3_PHYB8</name>
<evidence type="ECO:0000313" key="2">
    <source>
        <dbReference type="Proteomes" id="UP000077315"/>
    </source>
</evidence>
<gene>
    <name evidence="1" type="ORF">PHYBLDRAFT_168401</name>
</gene>
<dbReference type="InParanoid" id="A0A163AJZ3"/>